<organism evidence="9 10">
    <name type="scientific">Cohnella lubricantis</name>
    <dbReference type="NCBI Taxonomy" id="2163172"/>
    <lineage>
        <taxon>Bacteria</taxon>
        <taxon>Bacillati</taxon>
        <taxon>Bacillota</taxon>
        <taxon>Bacilli</taxon>
        <taxon>Bacillales</taxon>
        <taxon>Paenibacillaceae</taxon>
        <taxon>Cohnella</taxon>
    </lineage>
</organism>
<dbReference type="InterPro" id="IPR010982">
    <property type="entry name" value="Lambda_DNA-bd_dom_sf"/>
</dbReference>
<evidence type="ECO:0000256" key="3">
    <source>
        <dbReference type="ARBA" id="ARBA00022801"/>
    </source>
</evidence>
<dbReference type="GO" id="GO:0006281">
    <property type="term" value="P:DNA repair"/>
    <property type="evidence" value="ECO:0007669"/>
    <property type="project" value="UniProtKB-KW"/>
</dbReference>
<evidence type="ECO:0000256" key="1">
    <source>
        <dbReference type="ARBA" id="ARBA00007484"/>
    </source>
</evidence>
<keyword evidence="4 7" id="KW-0068">Autocatalytic cleavage</keyword>
<evidence type="ECO:0000259" key="8">
    <source>
        <dbReference type="PROSITE" id="PS50943"/>
    </source>
</evidence>
<keyword evidence="3 7" id="KW-0378">Hydrolase</keyword>
<dbReference type="CDD" id="cd00093">
    <property type="entry name" value="HTH_XRE"/>
    <property type="match status" value="1"/>
</dbReference>
<keyword evidence="6" id="KW-0742">SOS response</keyword>
<dbReference type="SUPFAM" id="SSF47413">
    <property type="entry name" value="lambda repressor-like DNA-binding domains"/>
    <property type="match status" value="1"/>
</dbReference>
<dbReference type="InterPro" id="IPR050077">
    <property type="entry name" value="LexA_repressor"/>
</dbReference>
<proteinExistence type="inferred from homology"/>
<reference evidence="9 10" key="1">
    <citation type="submission" date="2020-08" db="EMBL/GenBank/DDBJ databases">
        <title>Cohnella phylogeny.</title>
        <authorList>
            <person name="Dunlap C."/>
        </authorList>
    </citation>
    <scope>NUCLEOTIDE SEQUENCE [LARGE SCALE GENOMIC DNA]</scope>
    <source>
        <strain evidence="9 10">DSM 103658</strain>
    </source>
</reference>
<dbReference type="SUPFAM" id="SSF51306">
    <property type="entry name" value="LexA/Signal peptidase"/>
    <property type="match status" value="1"/>
</dbReference>
<dbReference type="Gene3D" id="1.10.260.40">
    <property type="entry name" value="lambda repressor-like DNA-binding domains"/>
    <property type="match status" value="1"/>
</dbReference>
<dbReference type="SMART" id="SM00530">
    <property type="entry name" value="HTH_XRE"/>
    <property type="match status" value="1"/>
</dbReference>
<dbReference type="InterPro" id="IPR001387">
    <property type="entry name" value="Cro/C1-type_HTH"/>
</dbReference>
<dbReference type="EMBL" id="JACJVN010000033">
    <property type="protein sequence ID" value="MBB6677489.1"/>
    <property type="molecule type" value="Genomic_DNA"/>
</dbReference>
<dbReference type="GO" id="GO:0006355">
    <property type="term" value="P:regulation of DNA-templated transcription"/>
    <property type="evidence" value="ECO:0007669"/>
    <property type="project" value="InterPro"/>
</dbReference>
<dbReference type="Proteomes" id="UP000574133">
    <property type="component" value="Unassembled WGS sequence"/>
</dbReference>
<sequence length="206" mass="22983">MTETDVKAIFSANFKRLRVEKKMEQKDVADALGVSSSIVSDWEKGNKMPRAGALQKISVLFNVPQHELLIERGVPYSTFKEMINLPVVGRISCGNGSIAYEEIEGYESTPKEWLHGGDHFYLRAKGDSMTGARIFEGDLLLIRKQGEVENGEIAAVLIGDEAYLKRVYRNGETLILQSENPNYPPIFCPPAEAKIIGRLKKIVVEV</sequence>
<dbReference type="PANTHER" id="PTHR33516:SF2">
    <property type="entry name" value="LEXA REPRESSOR-RELATED"/>
    <property type="match status" value="1"/>
</dbReference>
<evidence type="ECO:0000256" key="6">
    <source>
        <dbReference type="ARBA" id="ARBA00023236"/>
    </source>
</evidence>
<evidence type="ECO:0000256" key="4">
    <source>
        <dbReference type="ARBA" id="ARBA00022813"/>
    </source>
</evidence>
<evidence type="ECO:0000256" key="7">
    <source>
        <dbReference type="RuleBase" id="RU003991"/>
    </source>
</evidence>
<keyword evidence="2" id="KW-0227">DNA damage</keyword>
<dbReference type="Pfam" id="PF00717">
    <property type="entry name" value="Peptidase_S24"/>
    <property type="match status" value="1"/>
</dbReference>
<evidence type="ECO:0000256" key="2">
    <source>
        <dbReference type="ARBA" id="ARBA00022763"/>
    </source>
</evidence>
<keyword evidence="10" id="KW-1185">Reference proteome</keyword>
<evidence type="ECO:0000256" key="5">
    <source>
        <dbReference type="ARBA" id="ARBA00023204"/>
    </source>
</evidence>
<dbReference type="InterPro" id="IPR036286">
    <property type="entry name" value="LexA/Signal_pep-like_sf"/>
</dbReference>
<evidence type="ECO:0000313" key="9">
    <source>
        <dbReference type="EMBL" id="MBB6677489.1"/>
    </source>
</evidence>
<feature type="domain" description="HTH cro/C1-type" evidence="8">
    <location>
        <begin position="14"/>
        <end position="68"/>
    </location>
</feature>
<dbReference type="InterPro" id="IPR039418">
    <property type="entry name" value="LexA-like"/>
</dbReference>
<dbReference type="InterPro" id="IPR006197">
    <property type="entry name" value="Peptidase_S24_LexA"/>
</dbReference>
<dbReference type="GO" id="GO:0016787">
    <property type="term" value="F:hydrolase activity"/>
    <property type="evidence" value="ECO:0007669"/>
    <property type="project" value="UniProtKB-KW"/>
</dbReference>
<protein>
    <submittedName>
        <fullName evidence="9">Helix-turn-helix domain-containing protein</fullName>
    </submittedName>
</protein>
<comment type="caution">
    <text evidence="9">The sequence shown here is derived from an EMBL/GenBank/DDBJ whole genome shotgun (WGS) entry which is preliminary data.</text>
</comment>
<dbReference type="InterPro" id="IPR015927">
    <property type="entry name" value="Peptidase_S24_S26A/B/C"/>
</dbReference>
<evidence type="ECO:0000313" key="10">
    <source>
        <dbReference type="Proteomes" id="UP000574133"/>
    </source>
</evidence>
<dbReference type="Gene3D" id="2.10.109.10">
    <property type="entry name" value="Umud Fragment, subunit A"/>
    <property type="match status" value="1"/>
</dbReference>
<keyword evidence="5" id="KW-0234">DNA repair</keyword>
<dbReference type="GO" id="GO:0009432">
    <property type="term" value="P:SOS response"/>
    <property type="evidence" value="ECO:0007669"/>
    <property type="project" value="UniProtKB-KW"/>
</dbReference>
<dbReference type="Pfam" id="PF01381">
    <property type="entry name" value="HTH_3"/>
    <property type="match status" value="1"/>
</dbReference>
<dbReference type="PROSITE" id="PS50943">
    <property type="entry name" value="HTH_CROC1"/>
    <property type="match status" value="1"/>
</dbReference>
<gene>
    <name evidence="9" type="ORF">H4Q31_09145</name>
</gene>
<dbReference type="PRINTS" id="PR00726">
    <property type="entry name" value="LEXASERPTASE"/>
</dbReference>
<dbReference type="CDD" id="cd06529">
    <property type="entry name" value="S24_LexA-like"/>
    <property type="match status" value="1"/>
</dbReference>
<accession>A0A841TBT9</accession>
<comment type="similarity">
    <text evidence="1 7">Belongs to the peptidase S24 family.</text>
</comment>
<name>A0A841TBT9_9BACL</name>
<dbReference type="PANTHER" id="PTHR33516">
    <property type="entry name" value="LEXA REPRESSOR"/>
    <property type="match status" value="1"/>
</dbReference>
<dbReference type="RefSeq" id="WP_185178767.1">
    <property type="nucleotide sequence ID" value="NZ_CBCSEP010000005.1"/>
</dbReference>
<dbReference type="AlphaFoldDB" id="A0A841TBT9"/>
<dbReference type="GO" id="GO:0003677">
    <property type="term" value="F:DNA binding"/>
    <property type="evidence" value="ECO:0007669"/>
    <property type="project" value="InterPro"/>
</dbReference>